<evidence type="ECO:0000256" key="2">
    <source>
        <dbReference type="ARBA" id="ARBA00023315"/>
    </source>
</evidence>
<dbReference type="PANTHER" id="PTHR10434">
    <property type="entry name" value="1-ACYL-SN-GLYCEROL-3-PHOSPHATE ACYLTRANSFERASE"/>
    <property type="match status" value="1"/>
</dbReference>
<protein>
    <submittedName>
        <fullName evidence="4">1-acyl-sn-glycerol-3-phosphate acyltransferase</fullName>
    </submittedName>
</protein>
<dbReference type="PANTHER" id="PTHR10434:SF40">
    <property type="entry name" value="1-ACYL-SN-GLYCEROL-3-PHOSPHATE ACYLTRANSFERASE"/>
    <property type="match status" value="1"/>
</dbReference>
<gene>
    <name evidence="4" type="ORF">SAMN02746064_01961</name>
</gene>
<dbReference type="SMART" id="SM00563">
    <property type="entry name" value="PlsC"/>
    <property type="match status" value="1"/>
</dbReference>
<dbReference type="SUPFAM" id="SSF69593">
    <property type="entry name" value="Glycerol-3-phosphate (1)-acyltransferase"/>
    <property type="match status" value="1"/>
</dbReference>
<feature type="domain" description="Phospholipid/glycerol acyltransferase" evidence="3">
    <location>
        <begin position="34"/>
        <end position="147"/>
    </location>
</feature>
<sequence length="194" mass="22059">MFYDVAKFLVNIFLSIYYKFDIRGKENIPKGVPLIISSNHIHWADPVIVACRTGKRHISFLGKRELFKNKIFSWVLHKLTVIPVRRGEADVNAIKSALRVLKNGKVLGIFPEGTRVKEGVERDPQSGLVVLALKSKCDVIPVGLRGNYKFRSTIHINVGEPISLKEYYGVKNDKEKLKEISLMIMERIKELAKG</sequence>
<dbReference type="InterPro" id="IPR002123">
    <property type="entry name" value="Plipid/glycerol_acylTrfase"/>
</dbReference>
<dbReference type="Pfam" id="PF01553">
    <property type="entry name" value="Acyltransferase"/>
    <property type="match status" value="1"/>
</dbReference>
<dbReference type="CDD" id="cd07989">
    <property type="entry name" value="LPLAT_AGPAT-like"/>
    <property type="match status" value="1"/>
</dbReference>
<organism evidence="4 5">
    <name type="scientific">Alkalibacter saccharofermentans DSM 14828</name>
    <dbReference type="NCBI Taxonomy" id="1120975"/>
    <lineage>
        <taxon>Bacteria</taxon>
        <taxon>Bacillati</taxon>
        <taxon>Bacillota</taxon>
        <taxon>Clostridia</taxon>
        <taxon>Eubacteriales</taxon>
        <taxon>Eubacteriaceae</taxon>
        <taxon>Alkalibacter</taxon>
    </lineage>
</organism>
<dbReference type="EMBL" id="FQTU01000015">
    <property type="protein sequence ID" value="SHF13295.1"/>
    <property type="molecule type" value="Genomic_DNA"/>
</dbReference>
<keyword evidence="1 4" id="KW-0808">Transferase</keyword>
<evidence type="ECO:0000256" key="1">
    <source>
        <dbReference type="ARBA" id="ARBA00022679"/>
    </source>
</evidence>
<keyword evidence="5" id="KW-1185">Reference proteome</keyword>
<name>A0A1M4Z5N0_9FIRM</name>
<dbReference type="GO" id="GO:0003841">
    <property type="term" value="F:1-acylglycerol-3-phosphate O-acyltransferase activity"/>
    <property type="evidence" value="ECO:0007669"/>
    <property type="project" value="TreeGrafter"/>
</dbReference>
<dbReference type="STRING" id="1120975.SAMN02746064_01961"/>
<evidence type="ECO:0000313" key="4">
    <source>
        <dbReference type="EMBL" id="SHF13295.1"/>
    </source>
</evidence>
<dbReference type="GO" id="GO:0006654">
    <property type="term" value="P:phosphatidic acid biosynthetic process"/>
    <property type="evidence" value="ECO:0007669"/>
    <property type="project" value="TreeGrafter"/>
</dbReference>
<accession>A0A1M4Z5N0</accession>
<dbReference type="Proteomes" id="UP000184251">
    <property type="component" value="Unassembled WGS sequence"/>
</dbReference>
<dbReference type="AlphaFoldDB" id="A0A1M4Z5N0"/>
<evidence type="ECO:0000259" key="3">
    <source>
        <dbReference type="SMART" id="SM00563"/>
    </source>
</evidence>
<evidence type="ECO:0000313" key="5">
    <source>
        <dbReference type="Proteomes" id="UP000184251"/>
    </source>
</evidence>
<proteinExistence type="predicted"/>
<reference evidence="4 5" key="1">
    <citation type="submission" date="2016-11" db="EMBL/GenBank/DDBJ databases">
        <authorList>
            <person name="Jaros S."/>
            <person name="Januszkiewicz K."/>
            <person name="Wedrychowicz H."/>
        </authorList>
    </citation>
    <scope>NUCLEOTIDE SEQUENCE [LARGE SCALE GENOMIC DNA]</scope>
    <source>
        <strain evidence="4 5">DSM 14828</strain>
    </source>
</reference>
<keyword evidence="2 4" id="KW-0012">Acyltransferase</keyword>